<dbReference type="RefSeq" id="XP_028150519.1">
    <property type="nucleotide sequence ID" value="XM_028294718.1"/>
</dbReference>
<evidence type="ECO:0000256" key="4">
    <source>
        <dbReference type="ARBA" id="ARBA00022989"/>
    </source>
</evidence>
<comment type="similarity">
    <text evidence="2 6">Belongs to the tetraspanin (TM4SF) family.</text>
</comment>
<dbReference type="FunCoup" id="A0A6P7GLH5">
    <property type="interactions" value="224"/>
</dbReference>
<dbReference type="InParanoid" id="A0A6P7GLH5"/>
<gene>
    <name evidence="7" type="primary">LOC114343878</name>
</gene>
<dbReference type="PIRSF" id="PIRSF002419">
    <property type="entry name" value="Tetraspanin"/>
    <property type="match status" value="1"/>
</dbReference>
<accession>A0A6P7GLH5</accession>
<evidence type="ECO:0000313" key="7">
    <source>
        <dbReference type="RefSeq" id="XP_028150519.1"/>
    </source>
</evidence>
<keyword evidence="4 6" id="KW-1133">Transmembrane helix</keyword>
<evidence type="ECO:0000256" key="6">
    <source>
        <dbReference type="RuleBase" id="RU361218"/>
    </source>
</evidence>
<dbReference type="PANTHER" id="PTHR19282">
    <property type="entry name" value="TETRASPANIN"/>
    <property type="match status" value="1"/>
</dbReference>
<feature type="transmembrane region" description="Helical" evidence="6">
    <location>
        <begin position="95"/>
        <end position="116"/>
    </location>
</feature>
<dbReference type="AlphaFoldDB" id="A0A6P7GLH5"/>
<evidence type="ECO:0000256" key="5">
    <source>
        <dbReference type="ARBA" id="ARBA00023136"/>
    </source>
</evidence>
<sequence length="261" mass="28954">MFTCCIKYLLCAFNFIIFLSGTAILGVGLWLKIDKNSFIGLLKIVPYDQVQDFTKPGVIEHLSYLLMGIGGIMFIVSFLGYCGAMRESQCMLTTYGLLLLVILILEITAGCLAIIYKGTAETEVKNVLKTSLSKYYSNSENGSAANLAWDGLQMSLKCCGVDDYADYQKNENWAKGDKVIPESCCVLNENKKPKVSTCTSSPNEANSYLAKGCYKEVINWIMTNLNMVIIVLVVFGVVEILGVLLSFCLVNFINKSNRFNY</sequence>
<reference evidence="7" key="1">
    <citation type="submission" date="2025-08" db="UniProtKB">
        <authorList>
            <consortium name="RefSeq"/>
        </authorList>
    </citation>
    <scope>IDENTIFICATION</scope>
    <source>
        <tissue evidence="7">Whole insect</tissue>
    </source>
</reference>
<evidence type="ECO:0000256" key="2">
    <source>
        <dbReference type="ARBA" id="ARBA00006840"/>
    </source>
</evidence>
<keyword evidence="5 6" id="KW-0472">Membrane</keyword>
<comment type="subcellular location">
    <subcellularLocation>
        <location evidence="1 6">Membrane</location>
        <topology evidence="1 6">Multi-pass membrane protein</topology>
    </subcellularLocation>
</comment>
<feature type="transmembrane region" description="Helical" evidence="6">
    <location>
        <begin position="12"/>
        <end position="31"/>
    </location>
</feature>
<proteinExistence type="inferred from homology"/>
<name>A0A6P7GLH5_DIAVI</name>
<evidence type="ECO:0000256" key="1">
    <source>
        <dbReference type="ARBA" id="ARBA00004141"/>
    </source>
</evidence>
<dbReference type="Pfam" id="PF00335">
    <property type="entry name" value="Tetraspanin"/>
    <property type="match status" value="1"/>
</dbReference>
<dbReference type="PROSITE" id="PS00421">
    <property type="entry name" value="TM4_1"/>
    <property type="match status" value="1"/>
</dbReference>
<dbReference type="PRINTS" id="PR00259">
    <property type="entry name" value="TMFOUR"/>
</dbReference>
<feature type="transmembrane region" description="Helical" evidence="6">
    <location>
        <begin position="62"/>
        <end position="83"/>
    </location>
</feature>
<dbReference type="GO" id="GO:0005886">
    <property type="term" value="C:plasma membrane"/>
    <property type="evidence" value="ECO:0007669"/>
    <property type="project" value="TreeGrafter"/>
</dbReference>
<dbReference type="SUPFAM" id="SSF48652">
    <property type="entry name" value="Tetraspanin"/>
    <property type="match status" value="1"/>
</dbReference>
<feature type="transmembrane region" description="Helical" evidence="6">
    <location>
        <begin position="227"/>
        <end position="253"/>
    </location>
</feature>
<evidence type="ECO:0000256" key="3">
    <source>
        <dbReference type="ARBA" id="ARBA00022692"/>
    </source>
</evidence>
<dbReference type="PANTHER" id="PTHR19282:SF552">
    <property type="entry name" value="TETRASPANIN"/>
    <property type="match status" value="1"/>
</dbReference>
<dbReference type="InterPro" id="IPR000301">
    <property type="entry name" value="Tetraspanin_animals"/>
</dbReference>
<dbReference type="InterPro" id="IPR018503">
    <property type="entry name" value="Tetraspanin_CS"/>
</dbReference>
<dbReference type="InterPro" id="IPR008952">
    <property type="entry name" value="Tetraspanin_EC2_sf"/>
</dbReference>
<keyword evidence="3 6" id="KW-0812">Transmembrane</keyword>
<dbReference type="Gene3D" id="1.10.1450.10">
    <property type="entry name" value="Tetraspanin"/>
    <property type="match status" value="1"/>
</dbReference>
<organism evidence="7">
    <name type="scientific">Diabrotica virgifera virgifera</name>
    <name type="common">western corn rootworm</name>
    <dbReference type="NCBI Taxonomy" id="50390"/>
    <lineage>
        <taxon>Eukaryota</taxon>
        <taxon>Metazoa</taxon>
        <taxon>Ecdysozoa</taxon>
        <taxon>Arthropoda</taxon>
        <taxon>Hexapoda</taxon>
        <taxon>Insecta</taxon>
        <taxon>Pterygota</taxon>
        <taxon>Neoptera</taxon>
        <taxon>Endopterygota</taxon>
        <taxon>Coleoptera</taxon>
        <taxon>Polyphaga</taxon>
        <taxon>Cucujiformia</taxon>
        <taxon>Chrysomeloidea</taxon>
        <taxon>Chrysomelidae</taxon>
        <taxon>Galerucinae</taxon>
        <taxon>Diabroticina</taxon>
        <taxon>Diabroticites</taxon>
        <taxon>Diabrotica</taxon>
    </lineage>
</organism>
<dbReference type="InterPro" id="IPR018499">
    <property type="entry name" value="Tetraspanin/Peripherin"/>
</dbReference>
<dbReference type="CDD" id="cd03156">
    <property type="entry name" value="uroplakin_I_like_LEL"/>
    <property type="match status" value="1"/>
</dbReference>
<protein>
    <recommendedName>
        <fullName evidence="6">Tetraspanin</fullName>
    </recommendedName>
</protein>